<dbReference type="Proteomes" id="UP000003280">
    <property type="component" value="Unassembled WGS sequence"/>
</dbReference>
<dbReference type="InterPro" id="IPR027417">
    <property type="entry name" value="P-loop_NTPase"/>
</dbReference>
<dbReference type="eggNOG" id="COG3410">
    <property type="taxonomic scope" value="Bacteria"/>
</dbReference>
<dbReference type="SUPFAM" id="SSF52540">
    <property type="entry name" value="P-loop containing nucleoside triphosphate hydrolases"/>
    <property type="match status" value="1"/>
</dbReference>
<dbReference type="HOGENOM" id="CLU_031446_0_0_9"/>
<dbReference type="EMBL" id="AEEH01000050">
    <property type="protein sequence ID" value="EFM24653.1"/>
    <property type="molecule type" value="Genomic_DNA"/>
</dbReference>
<dbReference type="Pfam" id="PF09848">
    <property type="entry name" value="SLFN-g3_helicase"/>
    <property type="match status" value="1"/>
</dbReference>
<organism evidence="2 3">
    <name type="scientific">Peptoniphilus duerdenii ATCC BAA-1640</name>
    <dbReference type="NCBI Taxonomy" id="862517"/>
    <lineage>
        <taxon>Bacteria</taxon>
        <taxon>Bacillati</taxon>
        <taxon>Bacillota</taxon>
        <taxon>Tissierellia</taxon>
        <taxon>Tissierellales</taxon>
        <taxon>Peptoniphilaceae</taxon>
        <taxon>Peptoniphilus</taxon>
    </lineage>
</organism>
<evidence type="ECO:0000313" key="2">
    <source>
        <dbReference type="EMBL" id="EFM24653.1"/>
    </source>
</evidence>
<sequence>MNSLRAFYDSTISEFINTDDETILGKISSNDSSADTRIQQKNTWKSEIEILKRELCGLDDHNSRILFEYVIPRMGKRIDNIILFKNIIFVLEFKCGSDRYNSNDYDQVYDYALDLKNFHKESRDKLIVPILIATDAPKFENKLVIKDDIIKPLRCNEFGIRNLILNISSKIDKKDFSYESWIYSEYFPTPTIVEAAQALYTGHNVTDITRNDAGAKNISLTTDAVNEIINFSKANNRKSICFVTGVPGAGKTLVGLNLSIQKSDAKKGEHAVFLSGNFPLVQVLQEALVRDKLNKMKDLGIKTTKSQEHRKTNAFIQMIHKYRDSFVNNTDVPPEHIVIFDEAQRSWNHDQIAKFMKTKKGIINFKYSEPEFLISTIDRHRDWATIICLIGGGQEINYGEGGLPEWFDALRSSFKDWDVYVSTNLKDEYLIDNSWDEMIDGLKVKYEDNLHLSVSLRSFRTPDLADFIKATLDIDIENAKNFYVKIKEKYPIRLTRNLEKAKDWIKEQAQGTQKYGMLATSGALRLKAEGIFVKNEVNVANWFLNEKDDVRSCYYLEDVVTEFDVQGLELDYSIVAWDADLRMKDGKWQYKRFHGSKWININKPEDRLYLKNSYRVLLTRSRQGMIIYVPNGSNSDVTRLEEFYDETYNYLRSIGIEEI</sequence>
<name>E0NNQ0_9FIRM</name>
<protein>
    <recommendedName>
        <fullName evidence="1">Schlafen group 3-like DNA/RNA helicase domain-containing protein</fullName>
    </recommendedName>
</protein>
<dbReference type="STRING" id="862517.HMPREF9225_1789"/>
<comment type="caution">
    <text evidence="2">The sequence shown here is derived from an EMBL/GenBank/DDBJ whole genome shotgun (WGS) entry which is preliminary data.</text>
</comment>
<reference evidence="2 3" key="1">
    <citation type="submission" date="2010-07" db="EMBL/GenBank/DDBJ databases">
        <authorList>
            <person name="Muzny D."/>
            <person name="Qin X."/>
            <person name="Deng J."/>
            <person name="Jiang H."/>
            <person name="Liu Y."/>
            <person name="Qu J."/>
            <person name="Song X.-Z."/>
            <person name="Zhang L."/>
            <person name="Thornton R."/>
            <person name="Coyle M."/>
            <person name="Francisco L."/>
            <person name="Jackson L."/>
            <person name="Javaid M."/>
            <person name="Korchina V."/>
            <person name="Kovar C."/>
            <person name="Mata R."/>
            <person name="Mathew T."/>
            <person name="Ngo R."/>
            <person name="Nguyen L."/>
            <person name="Nguyen N."/>
            <person name="Okwuonu G."/>
            <person name="Ongeri F."/>
            <person name="Pham C."/>
            <person name="Simmons D."/>
            <person name="Wilczek-Boney K."/>
            <person name="Hale W."/>
            <person name="Jakkamsetti A."/>
            <person name="Pham P."/>
            <person name="Ruth R."/>
            <person name="San Lucas F."/>
            <person name="Warren J."/>
            <person name="Zhang J."/>
            <person name="Zhao Z."/>
            <person name="Zhou C."/>
            <person name="Zhu D."/>
            <person name="Lee S."/>
            <person name="Bess C."/>
            <person name="Blankenburg K."/>
            <person name="Forbes L."/>
            <person name="Fu Q."/>
            <person name="Gubbala S."/>
            <person name="Hirani K."/>
            <person name="Jayaseelan J.C."/>
            <person name="Lara F."/>
            <person name="Munidasa M."/>
            <person name="Palculict T."/>
            <person name="Patil S."/>
            <person name="Pu L.-L."/>
            <person name="Saada N."/>
            <person name="Tang L."/>
            <person name="Weissenberger G."/>
            <person name="Zhu Y."/>
            <person name="Hemphill L."/>
            <person name="Shang Y."/>
            <person name="Youmans B."/>
            <person name="Ayvaz T."/>
            <person name="Ross M."/>
            <person name="Santibanez J."/>
            <person name="Aqrawi P."/>
            <person name="Gross S."/>
            <person name="Joshi V."/>
            <person name="Fowler G."/>
            <person name="Nazareth L."/>
            <person name="Reid J."/>
            <person name="Worley K."/>
            <person name="Petrosino J."/>
            <person name="Highlander S."/>
            <person name="Gibbs R."/>
        </authorList>
    </citation>
    <scope>NUCLEOTIDE SEQUENCE [LARGE SCALE GENOMIC DNA]</scope>
    <source>
        <strain evidence="2 3">ATCC BAA-1640</strain>
    </source>
</reference>
<gene>
    <name evidence="2" type="ORF">HMPREF9225_1789</name>
</gene>
<dbReference type="Gene3D" id="3.40.50.300">
    <property type="entry name" value="P-loop containing nucleotide triphosphate hydrolases"/>
    <property type="match status" value="1"/>
</dbReference>
<evidence type="ECO:0000313" key="3">
    <source>
        <dbReference type="Proteomes" id="UP000003280"/>
    </source>
</evidence>
<dbReference type="InterPro" id="IPR018647">
    <property type="entry name" value="SLFN_3-like_DNA/RNA_helicase"/>
</dbReference>
<keyword evidence="3" id="KW-1185">Reference proteome</keyword>
<accession>E0NNQ0</accession>
<dbReference type="OrthoDB" id="3193269at2"/>
<evidence type="ECO:0000259" key="1">
    <source>
        <dbReference type="Pfam" id="PF09848"/>
    </source>
</evidence>
<proteinExistence type="predicted"/>
<feature type="domain" description="Schlafen group 3-like DNA/RNA helicase" evidence="1">
    <location>
        <begin position="238"/>
        <end position="630"/>
    </location>
</feature>
<dbReference type="AlphaFoldDB" id="E0NNQ0"/>
<dbReference type="RefSeq" id="WP_008902564.1">
    <property type="nucleotide sequence ID" value="NZ_GL397071.1"/>
</dbReference>